<evidence type="ECO:0000256" key="1">
    <source>
        <dbReference type="SAM" id="MobiDB-lite"/>
    </source>
</evidence>
<dbReference type="EMBL" id="CP006935">
    <property type="protein sequence ID" value="AHC40166.1"/>
    <property type="molecule type" value="Genomic_DNA"/>
</dbReference>
<keyword evidence="3" id="KW-1185">Reference proteome</keyword>
<protein>
    <submittedName>
        <fullName evidence="2">Uncharacterized protein</fullName>
    </submittedName>
</protein>
<organism evidence="2 3">
    <name type="scientific">Mycoplasma ovis str. Michigan</name>
    <dbReference type="NCBI Taxonomy" id="1415773"/>
    <lineage>
        <taxon>Bacteria</taxon>
        <taxon>Bacillati</taxon>
        <taxon>Mycoplasmatota</taxon>
        <taxon>Mollicutes</taxon>
        <taxon>Mycoplasmataceae</taxon>
        <taxon>Mycoplasma</taxon>
    </lineage>
</organism>
<proteinExistence type="predicted"/>
<evidence type="ECO:0000313" key="3">
    <source>
        <dbReference type="Proteomes" id="UP000018745"/>
    </source>
</evidence>
<accession>A0ABM5P123</accession>
<reference evidence="2 3" key="1">
    <citation type="journal article" date="2014" name="Genome Announc.">
        <title>Complete Genome Sequence of Mycoplasma ovis Strain Michigan, a Hemoplasma of Sheep with Two Distinct 16S rRNA Genes.</title>
        <authorList>
            <person name="Deshuillers P.L."/>
            <person name="Santos A.P."/>
            <person name="do Nascimento N.C."/>
            <person name="Hampel J.A."/>
            <person name="Bergin I.L."/>
            <person name="Dyson M.C."/>
            <person name="Messick J.B."/>
        </authorList>
    </citation>
    <scope>NUCLEOTIDE SEQUENCE [LARGE SCALE GENOMIC DNA]</scope>
    <source>
        <strain evidence="2 3">Michigan</strain>
    </source>
</reference>
<evidence type="ECO:0000313" key="2">
    <source>
        <dbReference type="EMBL" id="AHC40166.1"/>
    </source>
</evidence>
<dbReference type="Proteomes" id="UP000018745">
    <property type="component" value="Chromosome"/>
</dbReference>
<name>A0ABM5P123_9MOLU</name>
<sequence>MPEEILDTRKEQVKEVQEEKGGPVQQFLKKVFDNKFFSPFRGAIAKVKDSRAKSVAKKEEAKKAKNKASNAKEKK</sequence>
<feature type="compositionally biased region" description="Basic and acidic residues" evidence="1">
    <location>
        <begin position="48"/>
        <end position="63"/>
    </location>
</feature>
<dbReference type="RefSeq" id="WP_024070982.1">
    <property type="nucleotide sequence ID" value="NC_023062.1"/>
</dbReference>
<gene>
    <name evidence="2" type="ORF">OVS_00960</name>
</gene>
<feature type="region of interest" description="Disordered" evidence="1">
    <location>
        <begin position="48"/>
        <end position="75"/>
    </location>
</feature>